<reference evidence="5 6" key="1">
    <citation type="submission" date="2019-05" db="EMBL/GenBank/DDBJ databases">
        <authorList>
            <consortium name="Science for Life Laboratories"/>
        </authorList>
    </citation>
    <scope>NUCLEOTIDE SEQUENCE [LARGE SCALE GENOMIC DNA]</scope>
    <source>
        <strain evidence="5">Soil9</strain>
    </source>
</reference>
<feature type="domain" description="RNA polymerase alpha subunit C-terminal" evidence="4">
    <location>
        <begin position="450"/>
        <end position="511"/>
    </location>
</feature>
<keyword evidence="2 3" id="KW-0802">TPR repeat</keyword>
<evidence type="ECO:0000313" key="5">
    <source>
        <dbReference type="EMBL" id="VTR92679.1"/>
    </source>
</evidence>
<dbReference type="PROSITE" id="PS50293">
    <property type="entry name" value="TPR_REGION"/>
    <property type="match status" value="1"/>
</dbReference>
<evidence type="ECO:0000256" key="1">
    <source>
        <dbReference type="ARBA" id="ARBA00022737"/>
    </source>
</evidence>
<dbReference type="AlphaFoldDB" id="A0A6P2CUM6"/>
<protein>
    <recommendedName>
        <fullName evidence="4">RNA polymerase alpha subunit C-terminal domain-containing protein</fullName>
    </recommendedName>
</protein>
<keyword evidence="6" id="KW-1185">Reference proteome</keyword>
<dbReference type="PANTHER" id="PTHR12558:SF13">
    <property type="entry name" value="CELL DIVISION CYCLE PROTEIN 27 HOMOLOG"/>
    <property type="match status" value="1"/>
</dbReference>
<feature type="domain" description="RNA polymerase alpha subunit C-terminal" evidence="4">
    <location>
        <begin position="364"/>
        <end position="421"/>
    </location>
</feature>
<dbReference type="PANTHER" id="PTHR12558">
    <property type="entry name" value="CELL DIVISION CYCLE 16,23,27"/>
    <property type="match status" value="1"/>
</dbReference>
<dbReference type="InterPro" id="IPR011260">
    <property type="entry name" value="RNAP_asu_C"/>
</dbReference>
<dbReference type="SUPFAM" id="SSF48452">
    <property type="entry name" value="TPR-like"/>
    <property type="match status" value="1"/>
</dbReference>
<dbReference type="Gene3D" id="1.10.150.20">
    <property type="entry name" value="5' to 3' exonuclease, C-terminal subdomain"/>
    <property type="match status" value="2"/>
</dbReference>
<evidence type="ECO:0000259" key="4">
    <source>
        <dbReference type="Pfam" id="PF03118"/>
    </source>
</evidence>
<keyword evidence="5" id="KW-0804">Transcription</keyword>
<keyword evidence="1" id="KW-0677">Repeat</keyword>
<dbReference type="Pfam" id="PF13432">
    <property type="entry name" value="TPR_16"/>
    <property type="match status" value="1"/>
</dbReference>
<dbReference type="InterPro" id="IPR011990">
    <property type="entry name" value="TPR-like_helical_dom_sf"/>
</dbReference>
<feature type="repeat" description="TPR" evidence="3">
    <location>
        <begin position="301"/>
        <end position="334"/>
    </location>
</feature>
<accession>A0A6P2CUM6</accession>
<name>A0A6P2CUM6_9BACT</name>
<dbReference type="GO" id="GO:0003677">
    <property type="term" value="F:DNA binding"/>
    <property type="evidence" value="ECO:0007669"/>
    <property type="project" value="InterPro"/>
</dbReference>
<dbReference type="KEGG" id="gms:SOIL9_50350"/>
<evidence type="ECO:0000256" key="3">
    <source>
        <dbReference type="PROSITE-ProRule" id="PRU00339"/>
    </source>
</evidence>
<dbReference type="Pfam" id="PF07719">
    <property type="entry name" value="TPR_2"/>
    <property type="match status" value="1"/>
</dbReference>
<dbReference type="SMART" id="SM00028">
    <property type="entry name" value="TPR"/>
    <property type="match status" value="3"/>
</dbReference>
<organism evidence="5 6">
    <name type="scientific">Gemmata massiliana</name>
    <dbReference type="NCBI Taxonomy" id="1210884"/>
    <lineage>
        <taxon>Bacteria</taxon>
        <taxon>Pseudomonadati</taxon>
        <taxon>Planctomycetota</taxon>
        <taxon>Planctomycetia</taxon>
        <taxon>Gemmatales</taxon>
        <taxon>Gemmataceae</taxon>
        <taxon>Gemmata</taxon>
    </lineage>
</organism>
<feature type="repeat" description="TPR" evidence="3">
    <location>
        <begin position="233"/>
        <end position="266"/>
    </location>
</feature>
<keyword evidence="5" id="KW-0240">DNA-directed RNA polymerase</keyword>
<dbReference type="InterPro" id="IPR019734">
    <property type="entry name" value="TPR_rpt"/>
</dbReference>
<evidence type="ECO:0000313" key="6">
    <source>
        <dbReference type="Proteomes" id="UP000464178"/>
    </source>
</evidence>
<evidence type="ECO:0000256" key="2">
    <source>
        <dbReference type="ARBA" id="ARBA00022803"/>
    </source>
</evidence>
<dbReference type="EMBL" id="LR593886">
    <property type="protein sequence ID" value="VTR92679.1"/>
    <property type="molecule type" value="Genomic_DNA"/>
</dbReference>
<dbReference type="Pfam" id="PF03118">
    <property type="entry name" value="RNA_pol_A_CTD"/>
    <property type="match status" value="2"/>
</dbReference>
<dbReference type="SUPFAM" id="SSF47789">
    <property type="entry name" value="C-terminal domain of RNA polymerase alpha subunit"/>
    <property type="match status" value="2"/>
</dbReference>
<dbReference type="Proteomes" id="UP000464178">
    <property type="component" value="Chromosome"/>
</dbReference>
<dbReference type="PROSITE" id="PS50005">
    <property type="entry name" value="TPR"/>
    <property type="match status" value="2"/>
</dbReference>
<sequence length="520" mass="58268">MPIFGTARYFRRFSRDLPTRGKVRLVSGVAPLLSFVDTRPSAGRDACSAEHGRRSGDQWGPDVTESLIDLRALLVEREDFEGGMVGRLREGLAQGGPQVRALKDIIDTLTKRLAVAAPPQQKKIHLKLGVANYFLGHVRVAVDNLLKAEGPLAAFFLGQAHVTLGQSRQYAEDGADTTDHYDAAVKAFERAEKSGYAPQSVQLQRAGVLRLQGHLGESKTILAKLKDAAAHNAEYYYQEGALAEAEGDIPRAAKYFERAVELEPRHSAALFRLGFLNDQQGNDYEAIGYYERCLKYPPVGKGVLYNLGVLYEDNDMYDKAADCYRRLAKADPRDERAKLFVKDSEASLSMHYDPEDEQLSQANRVVLEIPITDFELSVRSRNCLKRMNIRTLGDLTRVTESQLLASKNFGETSLEEIKIIMNAKQLRIGQSLDQGQQYEFRYRPQQNLSPEEQATLNKPVSDLNLSVRARKCMNRLNIGTLGELVQRTADELLEAKNFGQTSLTEVRERLGQFNLKLRGD</sequence>
<dbReference type="GO" id="GO:0003899">
    <property type="term" value="F:DNA-directed RNA polymerase activity"/>
    <property type="evidence" value="ECO:0007669"/>
    <property type="project" value="InterPro"/>
</dbReference>
<dbReference type="Gene3D" id="1.25.40.10">
    <property type="entry name" value="Tetratricopeptide repeat domain"/>
    <property type="match status" value="1"/>
</dbReference>
<dbReference type="GO" id="GO:0000428">
    <property type="term" value="C:DNA-directed RNA polymerase complex"/>
    <property type="evidence" value="ECO:0007669"/>
    <property type="project" value="UniProtKB-KW"/>
</dbReference>
<proteinExistence type="predicted"/>
<gene>
    <name evidence="5" type="ORF">SOIL9_50350</name>
</gene>
<dbReference type="InterPro" id="IPR013105">
    <property type="entry name" value="TPR_2"/>
</dbReference>
<dbReference type="GO" id="GO:0006351">
    <property type="term" value="P:DNA-templated transcription"/>
    <property type="evidence" value="ECO:0007669"/>
    <property type="project" value="InterPro"/>
</dbReference>